<sequence length="97" mass="11138">MKRNKSKSQEKLYNFVIAKAFQQSVGSMFTYSELRKKFSMVCSTNDQCEVGRRFAYWIKCTPGLPFDTVGTKNGSLLYQKIGPHPRNHSNPSKRGVR</sequence>
<dbReference type="NCBIfam" id="NF047346">
    <property type="entry name" value="SCCmet_ssDNA"/>
    <property type="match status" value="1"/>
</dbReference>
<dbReference type="AlphaFoldDB" id="A0A1B1UYE3"/>
<proteinExistence type="predicted"/>
<feature type="region of interest" description="Disordered" evidence="1">
    <location>
        <begin position="78"/>
        <end position="97"/>
    </location>
</feature>
<feature type="compositionally biased region" description="Polar residues" evidence="1">
    <location>
        <begin position="88"/>
        <end position="97"/>
    </location>
</feature>
<gene>
    <name evidence="2" type="primary">tnp</name>
</gene>
<accession>A0A1B1UYE3</accession>
<evidence type="ECO:0000256" key="1">
    <source>
        <dbReference type="SAM" id="MobiDB-lite"/>
    </source>
</evidence>
<reference evidence="2" key="1">
    <citation type="submission" date="2016-05" db="EMBL/GenBank/DDBJ databases">
        <title>Clue for the horizontal gene transfer of serine-aspartate repeat gene from a novel composite staphylococcal cassette chromosome of Staphylococcus haemolyticus.</title>
        <authorList>
            <person name="Wu Z."/>
            <person name="Xue H."/>
            <person name="Zhao X."/>
        </authorList>
    </citation>
    <scope>NUCLEOTIDE SEQUENCE</scope>
    <source>
        <strain evidence="2">BC05211</strain>
    </source>
</reference>
<dbReference type="EMBL" id="KX181861">
    <property type="protein sequence ID" value="ANW08106.1"/>
    <property type="molecule type" value="Genomic_DNA"/>
</dbReference>
<organism evidence="2">
    <name type="scientific">Staphylococcus haemolyticus</name>
    <dbReference type="NCBI Taxonomy" id="1283"/>
    <lineage>
        <taxon>Bacteria</taxon>
        <taxon>Bacillati</taxon>
        <taxon>Bacillota</taxon>
        <taxon>Bacilli</taxon>
        <taxon>Bacillales</taxon>
        <taxon>Staphylococcaceae</taxon>
        <taxon>Staphylococcus</taxon>
    </lineage>
</organism>
<evidence type="ECO:0000313" key="2">
    <source>
        <dbReference type="EMBL" id="ANW08106.1"/>
    </source>
</evidence>
<name>A0A1B1UYE3_STAHA</name>
<dbReference type="RefSeq" id="WP_076690071.1">
    <property type="nucleotide sequence ID" value="NZ_CP090475.1"/>
</dbReference>
<protein>
    <submittedName>
        <fullName evidence="2">Uncharacterized protein</fullName>
    </submittedName>
</protein>